<dbReference type="EMBL" id="CP068985">
    <property type="protein sequence ID" value="QYC38717.1"/>
    <property type="molecule type" value="Genomic_DNA"/>
</dbReference>
<dbReference type="Pfam" id="PF06013">
    <property type="entry name" value="WXG100"/>
    <property type="match status" value="1"/>
</dbReference>
<accession>A0ABX8TTQ1</accession>
<keyword evidence="2" id="KW-1185">Reference proteome</keyword>
<dbReference type="RefSeq" id="WP_020545813.1">
    <property type="nucleotide sequence ID" value="NZ_CP068985.1"/>
</dbReference>
<dbReference type="InterPro" id="IPR036689">
    <property type="entry name" value="ESAT-6-like_sf"/>
</dbReference>
<proteinExistence type="predicted"/>
<dbReference type="Gene3D" id="1.10.287.1060">
    <property type="entry name" value="ESAT-6-like"/>
    <property type="match status" value="1"/>
</dbReference>
<protein>
    <submittedName>
        <fullName evidence="1">WXG domain conatining protein</fullName>
    </submittedName>
</protein>
<dbReference type="SUPFAM" id="SSF140453">
    <property type="entry name" value="EsxAB dimer-like"/>
    <property type="match status" value="1"/>
</dbReference>
<evidence type="ECO:0000313" key="2">
    <source>
        <dbReference type="Proteomes" id="UP000824681"/>
    </source>
</evidence>
<gene>
    <name evidence="1" type="ORF">Nocox_05450</name>
</gene>
<reference evidence="1 2" key="1">
    <citation type="journal article" date="2021" name="ACS Chem. Biol.">
        <title>Genomic-Led Discovery of a Novel Glycopeptide Antibiotic by Nonomuraea coxensis DSM 45129.</title>
        <authorList>
            <person name="Yushchuk O."/>
            <person name="Vior N.M."/>
            <person name="Andreo-Vidal A."/>
            <person name="Berini F."/>
            <person name="Ruckert C."/>
            <person name="Busche T."/>
            <person name="Binda E."/>
            <person name="Kalinowski J."/>
            <person name="Truman A.W."/>
            <person name="Marinelli F."/>
        </authorList>
    </citation>
    <scope>NUCLEOTIDE SEQUENCE [LARGE SCALE GENOMIC DNA]</scope>
    <source>
        <strain evidence="1 2">DSM 45129</strain>
    </source>
</reference>
<dbReference type="InterPro" id="IPR010310">
    <property type="entry name" value="T7SS_ESAT-6-like"/>
</dbReference>
<evidence type="ECO:0000313" key="1">
    <source>
        <dbReference type="EMBL" id="QYC38717.1"/>
    </source>
</evidence>
<dbReference type="Proteomes" id="UP000824681">
    <property type="component" value="Chromosome"/>
</dbReference>
<sequence>MALYGASPQQLTTAAGYCENTVQYIEGMRKRVEAIKAGLAWQGGAYKKFSEAMVQWDMDFAAVNKILDGIKQKLIDNAGGYRNVAGENEGIVGGFYAAGAGANNIDLLINASER</sequence>
<organism evidence="1 2">
    <name type="scientific">Nonomuraea coxensis DSM 45129</name>
    <dbReference type="NCBI Taxonomy" id="1122611"/>
    <lineage>
        <taxon>Bacteria</taxon>
        <taxon>Bacillati</taxon>
        <taxon>Actinomycetota</taxon>
        <taxon>Actinomycetes</taxon>
        <taxon>Streptosporangiales</taxon>
        <taxon>Streptosporangiaceae</taxon>
        <taxon>Nonomuraea</taxon>
    </lineage>
</organism>
<name>A0ABX8TTQ1_9ACTN</name>